<name>A0A4R5W1K4_9BURK</name>
<organism evidence="4 5">
    <name type="scientific">Sapientia aquatica</name>
    <dbReference type="NCBI Taxonomy" id="1549640"/>
    <lineage>
        <taxon>Bacteria</taxon>
        <taxon>Pseudomonadati</taxon>
        <taxon>Pseudomonadota</taxon>
        <taxon>Betaproteobacteria</taxon>
        <taxon>Burkholderiales</taxon>
        <taxon>Oxalobacteraceae</taxon>
        <taxon>Sapientia</taxon>
    </lineage>
</organism>
<dbReference type="InterPro" id="IPR051398">
    <property type="entry name" value="Polysacch_Deacetylase"/>
</dbReference>
<dbReference type="PANTHER" id="PTHR34216">
    <property type="match status" value="1"/>
</dbReference>
<dbReference type="GO" id="GO:0043708">
    <property type="term" value="P:cell adhesion involved in biofilm formation"/>
    <property type="evidence" value="ECO:0007669"/>
    <property type="project" value="InterPro"/>
</dbReference>
<dbReference type="InterPro" id="IPR002509">
    <property type="entry name" value="NODB_dom"/>
</dbReference>
<evidence type="ECO:0000256" key="1">
    <source>
        <dbReference type="ARBA" id="ARBA00022729"/>
    </source>
</evidence>
<dbReference type="RefSeq" id="WP_133328298.1">
    <property type="nucleotide sequence ID" value="NZ_SMYL01000004.1"/>
</dbReference>
<dbReference type="Proteomes" id="UP000294829">
    <property type="component" value="Unassembled WGS sequence"/>
</dbReference>
<dbReference type="SUPFAM" id="SSF88713">
    <property type="entry name" value="Glycoside hydrolase/deacetylase"/>
    <property type="match status" value="1"/>
</dbReference>
<protein>
    <submittedName>
        <fullName evidence="4">Poly-beta-1,6-N-acetyl-D-glucosamine N-deacetylase PgaB</fullName>
    </submittedName>
</protein>
<keyword evidence="1 2" id="KW-0732">Signal</keyword>
<feature type="chain" id="PRO_5020569055" evidence="2">
    <location>
        <begin position="37"/>
        <end position="693"/>
    </location>
</feature>
<reference evidence="4 5" key="1">
    <citation type="submission" date="2019-03" db="EMBL/GenBank/DDBJ databases">
        <title>Sapientia aquatica gen. nov., sp. nov., isolated from a crater lake.</title>
        <authorList>
            <person name="Felfoldi T."/>
            <person name="Szabo A."/>
            <person name="Toth E."/>
            <person name="Schumann P."/>
            <person name="Keki Z."/>
            <person name="Marialigeti K."/>
            <person name="Mathe I."/>
        </authorList>
    </citation>
    <scope>NUCLEOTIDE SEQUENCE [LARGE SCALE GENOMIC DNA]</scope>
    <source>
        <strain evidence="4 5">SA-152</strain>
    </source>
</reference>
<dbReference type="GO" id="GO:0016810">
    <property type="term" value="F:hydrolase activity, acting on carbon-nitrogen (but not peptide) bonds"/>
    <property type="evidence" value="ECO:0007669"/>
    <property type="project" value="InterPro"/>
</dbReference>
<evidence type="ECO:0000259" key="3">
    <source>
        <dbReference type="PROSITE" id="PS51677"/>
    </source>
</evidence>
<dbReference type="AlphaFoldDB" id="A0A4R5W1K4"/>
<dbReference type="InterPro" id="IPR011330">
    <property type="entry name" value="Glyco_hydro/deAcase_b/a-brl"/>
</dbReference>
<feature type="domain" description="NodB homology" evidence="3">
    <location>
        <begin position="123"/>
        <end position="412"/>
    </location>
</feature>
<dbReference type="OrthoDB" id="9816280at2"/>
<keyword evidence="5" id="KW-1185">Reference proteome</keyword>
<comment type="caution">
    <text evidence="4">The sequence shown here is derived from an EMBL/GenBank/DDBJ whole genome shotgun (WGS) entry which is preliminary data.</text>
</comment>
<dbReference type="InterPro" id="IPR032772">
    <property type="entry name" value="PGA_deacetylase_PgaB_C"/>
</dbReference>
<dbReference type="GO" id="GO:0005975">
    <property type="term" value="P:carbohydrate metabolic process"/>
    <property type="evidence" value="ECO:0007669"/>
    <property type="project" value="InterPro"/>
</dbReference>
<dbReference type="Pfam" id="PF01522">
    <property type="entry name" value="Polysacc_deac_1"/>
    <property type="match status" value="1"/>
</dbReference>
<dbReference type="PROSITE" id="PS51677">
    <property type="entry name" value="NODB"/>
    <property type="match status" value="1"/>
</dbReference>
<evidence type="ECO:0000313" key="4">
    <source>
        <dbReference type="EMBL" id="TDK66071.1"/>
    </source>
</evidence>
<feature type="signal peptide" evidence="2">
    <location>
        <begin position="1"/>
        <end position="36"/>
    </location>
</feature>
<evidence type="ECO:0000256" key="2">
    <source>
        <dbReference type="SAM" id="SignalP"/>
    </source>
</evidence>
<dbReference type="NCBIfam" id="TIGR03938">
    <property type="entry name" value="deacetyl_PgaB"/>
    <property type="match status" value="1"/>
</dbReference>
<dbReference type="Gene3D" id="3.20.20.80">
    <property type="entry name" value="Glycosidases"/>
    <property type="match status" value="1"/>
</dbReference>
<dbReference type="EMBL" id="SMYL01000004">
    <property type="protein sequence ID" value="TDK66071.1"/>
    <property type="molecule type" value="Genomic_DNA"/>
</dbReference>
<dbReference type="Pfam" id="PF14883">
    <property type="entry name" value="GHL13"/>
    <property type="match status" value="1"/>
</dbReference>
<sequence>MNWPAVSSFTTIRLRAALLGLCLTLAALLPSAPVTAQDQATPAERLLSAVPPANDPAQSFRVLCYHDIRDNLPETFKDHVEPTAVDTIELIRHFTWLKENGYQPVSLQQIIDARAGKTPLPDKAILLTFDDGYKSVYTKVYPLLQLFHFPAVIAIVGDWIETPADKKVMFGDNLLGRDQFANWDDIRVMVASGLVEVASHSHDLHKGIQANPQGNSLPAAITHRYTPSDASYETDEQYTKRINTDLQRNSDLIERKLHKRPRAMVWPYGRYNLATTNWAASAGMPITMNLESGPNRPTDTLAQVRRTLINFNTGIPDLINMLHEPIDYSGRAVPLERVIHVDLDYIYDANPAQQEINLSRLLDRIKRIHPTTVYLQAFADPDGKGVATALYFPNRHLPMRSDLFSRAAWQLSNRVGVKVYAWMPVMAFDLPATNPAASKLVQLMPDAPAAAAVNRYHRLSIFDPLVQKTITEIYEDLGKAAIFNGVLFHDDATLSDFEDANPAALKTYHDEWQLPDSISDIRNAPEMRQRWMEHKIAYIDAFTMRLAATLRAYQPTLHTARNLYAQPVLNPASEEWYAQSLPRFLANYDFTAVMAMPYMEGASDPEGWLKTLFEKIHSIPGALDKTVFELQSRDWKTNQAIPADTLAAQMRSLHLQGARNFGYYPDDFQANVPNEDIIKPEISVETNVPVPVK</sequence>
<dbReference type="InterPro" id="IPR023854">
    <property type="entry name" value="PGA_deacetylase_PgaB"/>
</dbReference>
<accession>A0A4R5W1K4</accession>
<evidence type="ECO:0000313" key="5">
    <source>
        <dbReference type="Proteomes" id="UP000294829"/>
    </source>
</evidence>
<dbReference type="PANTHER" id="PTHR34216:SF7">
    <property type="entry name" value="POLY-BETA-1,6-N-ACETYL-D-GLUCOSAMINE N-DEACETYLASE"/>
    <property type="match status" value="1"/>
</dbReference>
<dbReference type="Gene3D" id="3.20.20.370">
    <property type="entry name" value="Glycoside hydrolase/deacetylase"/>
    <property type="match status" value="1"/>
</dbReference>
<proteinExistence type="predicted"/>
<gene>
    <name evidence="4" type="primary">pgaB</name>
    <name evidence="4" type="ORF">E2I14_10800</name>
</gene>